<keyword evidence="1" id="KW-0732">Signal</keyword>
<dbReference type="RefSeq" id="WP_103906832.1">
    <property type="nucleotide sequence ID" value="NZ_CP049246.1"/>
</dbReference>
<dbReference type="EMBL" id="FNUT01000008">
    <property type="protein sequence ID" value="SEG48016.1"/>
    <property type="molecule type" value="Genomic_DNA"/>
</dbReference>
<evidence type="ECO:0000313" key="3">
    <source>
        <dbReference type="Proteomes" id="UP000236731"/>
    </source>
</evidence>
<dbReference type="InterPro" id="IPR005198">
    <property type="entry name" value="Glyco_hydro_76"/>
</dbReference>
<evidence type="ECO:0000313" key="2">
    <source>
        <dbReference type="EMBL" id="SEG48016.1"/>
    </source>
</evidence>
<proteinExistence type="predicted"/>
<dbReference type="Gene3D" id="1.50.10.20">
    <property type="match status" value="1"/>
</dbReference>
<dbReference type="Proteomes" id="UP000236731">
    <property type="component" value="Unassembled WGS sequence"/>
</dbReference>
<gene>
    <name evidence="2" type="ORF">SAMN05421877_108148</name>
</gene>
<evidence type="ECO:0000256" key="1">
    <source>
        <dbReference type="SAM" id="SignalP"/>
    </source>
</evidence>
<dbReference type="Pfam" id="PF03663">
    <property type="entry name" value="Glyco_hydro_76"/>
    <property type="match status" value="1"/>
</dbReference>
<feature type="signal peptide" evidence="1">
    <location>
        <begin position="1"/>
        <end position="20"/>
    </location>
</feature>
<dbReference type="SUPFAM" id="SSF48208">
    <property type="entry name" value="Six-hairpin glycosidases"/>
    <property type="match status" value="1"/>
</dbReference>
<dbReference type="PANTHER" id="PTHR47791">
    <property type="entry name" value="MEIOTICALLY UP-REGULATED GENE 191 PROTEIN"/>
    <property type="match status" value="1"/>
</dbReference>
<dbReference type="AlphaFoldDB" id="A0A1H6AJU7"/>
<dbReference type="InterPro" id="IPR053169">
    <property type="entry name" value="MUG_Protein"/>
</dbReference>
<dbReference type="GO" id="GO:0005975">
    <property type="term" value="P:carbohydrate metabolic process"/>
    <property type="evidence" value="ECO:0007669"/>
    <property type="project" value="InterPro"/>
</dbReference>
<dbReference type="InterPro" id="IPR014512">
    <property type="entry name" value="O_gly_hydro"/>
</dbReference>
<dbReference type="InterPro" id="IPR008928">
    <property type="entry name" value="6-hairpin_glycosidase_sf"/>
</dbReference>
<keyword evidence="3" id="KW-1185">Reference proteome</keyword>
<feature type="chain" id="PRO_5009292761" evidence="1">
    <location>
        <begin position="21"/>
        <end position="397"/>
    </location>
</feature>
<keyword evidence="2" id="KW-0378">Hydrolase</keyword>
<organism evidence="2 3">
    <name type="scientific">Sphingobacterium lactis</name>
    <dbReference type="NCBI Taxonomy" id="797291"/>
    <lineage>
        <taxon>Bacteria</taxon>
        <taxon>Pseudomonadati</taxon>
        <taxon>Bacteroidota</taxon>
        <taxon>Sphingobacteriia</taxon>
        <taxon>Sphingobacteriales</taxon>
        <taxon>Sphingobacteriaceae</taxon>
        <taxon>Sphingobacterium</taxon>
    </lineage>
</organism>
<dbReference type="OrthoDB" id="2505409at2"/>
<accession>A0A1H6AJU7</accession>
<name>A0A1H6AJU7_9SPHI</name>
<dbReference type="GO" id="GO:0016787">
    <property type="term" value="F:hydrolase activity"/>
    <property type="evidence" value="ECO:0007669"/>
    <property type="project" value="UniProtKB-KW"/>
</dbReference>
<protein>
    <submittedName>
        <fullName evidence="2">Glycosyl hydrolase family 76</fullName>
    </submittedName>
</protein>
<dbReference type="PANTHER" id="PTHR47791:SF4">
    <property type="entry name" value="(PUTATIVE SECRETED PROTEIN)-RELATED"/>
    <property type="match status" value="1"/>
</dbReference>
<dbReference type="PIRSF" id="PIRSF021505">
    <property type="entry name" value="O_gly_hdrol"/>
    <property type="match status" value="1"/>
</dbReference>
<sequence>MQKLSFTFLFTILLTGSVLGQGMPKNQQFADYAAATLDSIYAYYAVKGTHLFRENYPIDPKYQASYLAGTANNQGVNAYSYLWPFSGLLSAQVARYAADKDTKVLHAIEKQVLPGLSAYLDFRNPPGYASYVQSAPTSDRFYDDNVWLGIDYTDLYLLTGNRAYLDQAKIIWRFVASGMDTELDGGIYWCEQKKDSKNTCSNAPAVVFLAKLYRATGDKAYRKQAVDLYAWTKDNLQDTVDQLYFDNIQLNGEVNRTKYPYNSGQMIEAASLLYQIEGDSTYLTDAQQVARAAADYFFSEQATYGSVSFKRLKTTDLWFIAVMMRGFVELHAVDKNPEYLIQFERNLDYARANLRDAQGLFRKDWTGKDNSPRRWLLDQWAMVEMYARLSTFSHNLN</sequence>
<reference evidence="3" key="1">
    <citation type="submission" date="2016-10" db="EMBL/GenBank/DDBJ databases">
        <authorList>
            <person name="Varghese N."/>
            <person name="Submissions S."/>
        </authorList>
    </citation>
    <scope>NUCLEOTIDE SEQUENCE [LARGE SCALE GENOMIC DNA]</scope>
    <source>
        <strain evidence="3">DSM 22361</strain>
    </source>
</reference>